<dbReference type="Gene3D" id="3.40.190.10">
    <property type="entry name" value="Periplasmic binding protein-like II"/>
    <property type="match status" value="2"/>
</dbReference>
<keyword evidence="6" id="KW-0456">Lyase</keyword>
<evidence type="ECO:0000313" key="10">
    <source>
        <dbReference type="EMBL" id="MFD0963523.1"/>
    </source>
</evidence>
<evidence type="ECO:0000259" key="8">
    <source>
        <dbReference type="PROSITE" id="PS51171"/>
    </source>
</evidence>
<dbReference type="Gene3D" id="3.30.70.260">
    <property type="match status" value="1"/>
</dbReference>
<proteinExistence type="predicted"/>
<accession>A0ABW3I146</accession>
<dbReference type="EMBL" id="JBHTJM010000006">
    <property type="protein sequence ID" value="MFD0963523.1"/>
    <property type="molecule type" value="Genomic_DNA"/>
</dbReference>
<name>A0ABW3I146_9FLAO</name>
<keyword evidence="4" id="KW-0057">Aromatic amino acid biosynthesis</keyword>
<comment type="caution">
    <text evidence="10">The sequence shown here is derived from an EMBL/GenBank/DDBJ whole genome shotgun (WGS) entry which is preliminary data.</text>
</comment>
<keyword evidence="11" id="KW-1185">Reference proteome</keyword>
<dbReference type="SUPFAM" id="SSF55021">
    <property type="entry name" value="ACT-like"/>
    <property type="match status" value="1"/>
</dbReference>
<dbReference type="InterPro" id="IPR001086">
    <property type="entry name" value="Preph_deHydtase"/>
</dbReference>
<evidence type="ECO:0000256" key="4">
    <source>
        <dbReference type="ARBA" id="ARBA00023141"/>
    </source>
</evidence>
<keyword evidence="5" id="KW-0584">Phenylalanine biosynthesis</keyword>
<organism evidence="10 11">
    <name type="scientific">Pseudofulvibacter geojedonensis</name>
    <dbReference type="NCBI Taxonomy" id="1123758"/>
    <lineage>
        <taxon>Bacteria</taxon>
        <taxon>Pseudomonadati</taxon>
        <taxon>Bacteroidota</taxon>
        <taxon>Flavobacteriia</taxon>
        <taxon>Flavobacteriales</taxon>
        <taxon>Flavobacteriaceae</taxon>
        <taxon>Pseudofulvibacter</taxon>
    </lineage>
</organism>
<dbReference type="CDD" id="cd04905">
    <property type="entry name" value="ACT_CM-PDT"/>
    <property type="match status" value="1"/>
</dbReference>
<dbReference type="PANTHER" id="PTHR21022">
    <property type="entry name" value="PREPHENATE DEHYDRATASE P PROTEIN"/>
    <property type="match status" value="1"/>
</dbReference>
<evidence type="ECO:0000313" key="11">
    <source>
        <dbReference type="Proteomes" id="UP001596997"/>
    </source>
</evidence>
<evidence type="ECO:0000256" key="7">
    <source>
        <dbReference type="ARBA" id="ARBA00047848"/>
    </source>
</evidence>
<dbReference type="InterPro" id="IPR045865">
    <property type="entry name" value="ACT-like_dom_sf"/>
</dbReference>
<keyword evidence="3" id="KW-0028">Amino-acid biosynthesis</keyword>
<comment type="pathway">
    <text evidence="1">Amino-acid biosynthesis; L-phenylalanine biosynthesis; phenylpyruvate from prephenate: step 1/1.</text>
</comment>
<dbReference type="InterPro" id="IPR002912">
    <property type="entry name" value="ACT_dom"/>
</dbReference>
<dbReference type="PROSITE" id="PS51671">
    <property type="entry name" value="ACT"/>
    <property type="match status" value="1"/>
</dbReference>
<evidence type="ECO:0000256" key="1">
    <source>
        <dbReference type="ARBA" id="ARBA00004741"/>
    </source>
</evidence>
<gene>
    <name evidence="10" type="ORF">ACFQ1O_05875</name>
</gene>
<dbReference type="EC" id="4.2.1.51" evidence="2"/>
<protein>
    <recommendedName>
        <fullName evidence="2">prephenate dehydratase</fullName>
        <ecNumber evidence="2">4.2.1.51</ecNumber>
    </recommendedName>
</protein>
<sequence>MKQQVKTKIAIQGIESSFHHQATNMLLGEEQVELVKCESFQEVANQLTGYKSDFAVMAIENTIAGSILPNYNLIDAYDLEIIDEVYLNIQMHLMALGEDSIHDIKEVHSHPVALLQCKEYLRKFPPQFKVIEGKDTASEAKRIKEQNLRGVAAIAGEQVAKEFGLKILDSNIQSMKDNKTRFVLLGRKQEKRVNKVNKASLKFELYHEIGSLSNVLQLFSTFKINLTKIQSLPIIGEPWQYAFFVDVLFEDHKLFEEVTNVLEKAVKELKVLGVYRHNKENLKSEVLKVELVENGK</sequence>
<comment type="catalytic activity">
    <reaction evidence="7">
        <text>prephenate + H(+) = 3-phenylpyruvate + CO2 + H2O</text>
        <dbReference type="Rhea" id="RHEA:21648"/>
        <dbReference type="ChEBI" id="CHEBI:15377"/>
        <dbReference type="ChEBI" id="CHEBI:15378"/>
        <dbReference type="ChEBI" id="CHEBI:16526"/>
        <dbReference type="ChEBI" id="CHEBI:18005"/>
        <dbReference type="ChEBI" id="CHEBI:29934"/>
        <dbReference type="EC" id="4.2.1.51"/>
    </reaction>
</comment>
<reference evidence="11" key="1">
    <citation type="journal article" date="2019" name="Int. J. Syst. Evol. Microbiol.">
        <title>The Global Catalogue of Microorganisms (GCM) 10K type strain sequencing project: providing services to taxonomists for standard genome sequencing and annotation.</title>
        <authorList>
            <consortium name="The Broad Institute Genomics Platform"/>
            <consortium name="The Broad Institute Genome Sequencing Center for Infectious Disease"/>
            <person name="Wu L."/>
            <person name="Ma J."/>
        </authorList>
    </citation>
    <scope>NUCLEOTIDE SEQUENCE [LARGE SCALE GENOMIC DNA]</scope>
    <source>
        <strain evidence="11">CCUG 62114</strain>
    </source>
</reference>
<feature type="domain" description="Prephenate dehydratase" evidence="8">
    <location>
        <begin position="8"/>
        <end position="187"/>
    </location>
</feature>
<evidence type="ECO:0000256" key="6">
    <source>
        <dbReference type="ARBA" id="ARBA00023239"/>
    </source>
</evidence>
<dbReference type="CDD" id="cd13631">
    <property type="entry name" value="PBP2_Ct-PDT_like"/>
    <property type="match status" value="1"/>
</dbReference>
<feature type="domain" description="ACT" evidence="9">
    <location>
        <begin position="200"/>
        <end position="276"/>
    </location>
</feature>
<evidence type="ECO:0000259" key="9">
    <source>
        <dbReference type="PROSITE" id="PS51671"/>
    </source>
</evidence>
<dbReference type="PANTHER" id="PTHR21022:SF19">
    <property type="entry name" value="PREPHENATE DEHYDRATASE-RELATED"/>
    <property type="match status" value="1"/>
</dbReference>
<dbReference type="PROSITE" id="PS51171">
    <property type="entry name" value="PREPHENATE_DEHYDR_3"/>
    <property type="match status" value="1"/>
</dbReference>
<dbReference type="InterPro" id="IPR008242">
    <property type="entry name" value="Chor_mutase/pphenate_deHydtase"/>
</dbReference>
<dbReference type="Proteomes" id="UP001596997">
    <property type="component" value="Unassembled WGS sequence"/>
</dbReference>
<evidence type="ECO:0000256" key="3">
    <source>
        <dbReference type="ARBA" id="ARBA00022605"/>
    </source>
</evidence>
<dbReference type="SUPFAM" id="SSF53850">
    <property type="entry name" value="Periplasmic binding protein-like II"/>
    <property type="match status" value="1"/>
</dbReference>
<evidence type="ECO:0000256" key="2">
    <source>
        <dbReference type="ARBA" id="ARBA00013147"/>
    </source>
</evidence>
<dbReference type="PIRSF" id="PIRSF001500">
    <property type="entry name" value="Chor_mut_pdt_Ppr"/>
    <property type="match status" value="1"/>
</dbReference>
<dbReference type="Pfam" id="PF00800">
    <property type="entry name" value="PDT"/>
    <property type="match status" value="1"/>
</dbReference>
<evidence type="ECO:0000256" key="5">
    <source>
        <dbReference type="ARBA" id="ARBA00023222"/>
    </source>
</evidence>